<comment type="caution">
    <text evidence="2">The sequence shown here is derived from an EMBL/GenBank/DDBJ whole genome shotgun (WGS) entry which is preliminary data.</text>
</comment>
<dbReference type="SUPFAM" id="SSF56672">
    <property type="entry name" value="DNA/RNA polymerases"/>
    <property type="match status" value="1"/>
</dbReference>
<organism evidence="2 3">
    <name type="scientific">Cucumis melo var. makuwa</name>
    <name type="common">Oriental melon</name>
    <dbReference type="NCBI Taxonomy" id="1194695"/>
    <lineage>
        <taxon>Eukaryota</taxon>
        <taxon>Viridiplantae</taxon>
        <taxon>Streptophyta</taxon>
        <taxon>Embryophyta</taxon>
        <taxon>Tracheophyta</taxon>
        <taxon>Spermatophyta</taxon>
        <taxon>Magnoliopsida</taxon>
        <taxon>eudicotyledons</taxon>
        <taxon>Gunneridae</taxon>
        <taxon>Pentapetalae</taxon>
        <taxon>rosids</taxon>
        <taxon>fabids</taxon>
        <taxon>Cucurbitales</taxon>
        <taxon>Cucurbitaceae</taxon>
        <taxon>Benincaseae</taxon>
        <taxon>Cucumis</taxon>
    </lineage>
</organism>
<dbReference type="EMBL" id="SSTD01014011">
    <property type="protein sequence ID" value="TYK04889.1"/>
    <property type="molecule type" value="Genomic_DNA"/>
</dbReference>
<sequence>MSRRSGRIVSQPNHYLGLTETQVVIPDDGVEDPLSYKQAMNDVDKDQWVKAMDLEMESMYFNLVWELVDLPEGVKPRGCKWIYKRKRDSVEKPEGFITQGQEQKVCKLNRSIYGLKQASRFWNIRFDTAIKSYGFDQNVDEPCVYKKINKGKVAFLVLYVDDILLIENDVGYLTDVKAWLAAQFQMKDLGEAQYHGVHLSKEQCPKKPQEVEDMRRIPYASTVGYTDYDFQTDKDSRKSTSRSMFTLNGGAVVWRSIKQGCIADSTMEAEYVAACEAAKEAIWLRKFLHDLEVVPNMNLSITLYCDNSGAVANSKEPCSHKRRKHIERKYHLIREIVQRRDEIVTKIASEHNIANPFTKTLTAKVFEGHLESLGL</sequence>
<dbReference type="PANTHER" id="PTHR11439">
    <property type="entry name" value="GAG-POL-RELATED RETROTRANSPOSON"/>
    <property type="match status" value="1"/>
</dbReference>
<proteinExistence type="predicted"/>
<dbReference type="AlphaFoldDB" id="A0A5D3C3C9"/>
<evidence type="ECO:0000313" key="2">
    <source>
        <dbReference type="EMBL" id="TYK04889.1"/>
    </source>
</evidence>
<dbReference type="Pfam" id="PF07727">
    <property type="entry name" value="RVT_2"/>
    <property type="match status" value="1"/>
</dbReference>
<name>A0A5D3C3C9_CUCMM</name>
<dbReference type="InterPro" id="IPR043502">
    <property type="entry name" value="DNA/RNA_pol_sf"/>
</dbReference>
<dbReference type="Proteomes" id="UP000321947">
    <property type="component" value="Unassembled WGS sequence"/>
</dbReference>
<protein>
    <submittedName>
        <fullName evidence="2">Retrovirus-related pol polyprotein from transposon tnt 1-94</fullName>
    </submittedName>
</protein>
<accession>A0A5D3C3C9</accession>
<feature type="domain" description="Reverse transcriptase Ty1/copia-type" evidence="1">
    <location>
        <begin position="90"/>
        <end position="201"/>
    </location>
</feature>
<evidence type="ECO:0000313" key="3">
    <source>
        <dbReference type="Proteomes" id="UP000321947"/>
    </source>
</evidence>
<dbReference type="PANTHER" id="PTHR11439:SF496">
    <property type="entry name" value="RNA-DIRECTED DNA POLYMERASE"/>
    <property type="match status" value="1"/>
</dbReference>
<dbReference type="InterPro" id="IPR013103">
    <property type="entry name" value="RVT_2"/>
</dbReference>
<evidence type="ECO:0000259" key="1">
    <source>
        <dbReference type="Pfam" id="PF07727"/>
    </source>
</evidence>
<reference evidence="2 3" key="1">
    <citation type="submission" date="2019-08" db="EMBL/GenBank/DDBJ databases">
        <title>Draft genome sequences of two oriental melons (Cucumis melo L. var makuwa).</title>
        <authorList>
            <person name="Kwon S.-Y."/>
        </authorList>
    </citation>
    <scope>NUCLEOTIDE SEQUENCE [LARGE SCALE GENOMIC DNA]</scope>
    <source>
        <strain evidence="3">cv. Chang Bougi</strain>
        <tissue evidence="2">Leaf</tissue>
    </source>
</reference>
<gene>
    <name evidence="2" type="ORF">E5676_scaffold143G00860</name>
</gene>
<dbReference type="CDD" id="cd09272">
    <property type="entry name" value="RNase_HI_RT_Ty1"/>
    <property type="match status" value="1"/>
</dbReference>